<dbReference type="SUPFAM" id="SSF49785">
    <property type="entry name" value="Galactose-binding domain-like"/>
    <property type="match status" value="1"/>
</dbReference>
<dbReference type="NCBIfam" id="TIGR00976">
    <property type="entry name" value="CocE_NonD"/>
    <property type="match status" value="1"/>
</dbReference>
<dbReference type="AlphaFoldDB" id="A0A848L0L5"/>
<proteinExistence type="predicted"/>
<feature type="domain" description="Xaa-Pro dipeptidyl-peptidase C-terminal" evidence="2">
    <location>
        <begin position="374"/>
        <end position="576"/>
    </location>
</feature>
<protein>
    <submittedName>
        <fullName evidence="3">CocE/NonD family hydrolase</fullName>
    </submittedName>
</protein>
<dbReference type="InterPro" id="IPR000383">
    <property type="entry name" value="Xaa-Pro-like_dom"/>
</dbReference>
<dbReference type="Gene3D" id="3.40.50.1820">
    <property type="entry name" value="alpha/beta hydrolase"/>
    <property type="match status" value="2"/>
</dbReference>
<keyword evidence="4" id="KW-1185">Reference proteome</keyword>
<keyword evidence="1 3" id="KW-0378">Hydrolase</keyword>
<reference evidence="3 4" key="1">
    <citation type="submission" date="2020-04" db="EMBL/GenBank/DDBJ databases">
        <title>Gordonia sp. nov. TBRC 11910.</title>
        <authorList>
            <person name="Suriyachadkun C."/>
        </authorList>
    </citation>
    <scope>NUCLEOTIDE SEQUENCE [LARGE SCALE GENOMIC DNA]</scope>
    <source>
        <strain evidence="3 4">TBRC 11910</strain>
    </source>
</reference>
<dbReference type="Pfam" id="PF08530">
    <property type="entry name" value="PepX_C"/>
    <property type="match status" value="1"/>
</dbReference>
<dbReference type="Proteomes" id="UP000550729">
    <property type="component" value="Unassembled WGS sequence"/>
</dbReference>
<evidence type="ECO:0000313" key="3">
    <source>
        <dbReference type="EMBL" id="NMO02615.1"/>
    </source>
</evidence>
<dbReference type="SMART" id="SM00939">
    <property type="entry name" value="PepX_C"/>
    <property type="match status" value="1"/>
</dbReference>
<dbReference type="InterPro" id="IPR008979">
    <property type="entry name" value="Galactose-bd-like_sf"/>
</dbReference>
<comment type="caution">
    <text evidence="3">The sequence shown here is derived from an EMBL/GenBank/DDBJ whole genome shotgun (WGS) entry which is preliminary data.</text>
</comment>
<dbReference type="InterPro" id="IPR013736">
    <property type="entry name" value="Xaa-Pro_dipept_C"/>
</dbReference>
<dbReference type="SUPFAM" id="SSF53474">
    <property type="entry name" value="alpha/beta-Hydrolases"/>
    <property type="match status" value="1"/>
</dbReference>
<name>A0A848L0L5_9ACTN</name>
<organism evidence="3 4">
    <name type="scientific">Gordonia asplenii</name>
    <dbReference type="NCBI Taxonomy" id="2725283"/>
    <lineage>
        <taxon>Bacteria</taxon>
        <taxon>Bacillati</taxon>
        <taxon>Actinomycetota</taxon>
        <taxon>Actinomycetes</taxon>
        <taxon>Mycobacteriales</taxon>
        <taxon>Gordoniaceae</taxon>
        <taxon>Gordonia</taxon>
    </lineage>
</organism>
<gene>
    <name evidence="3" type="ORF">HH308_15485</name>
</gene>
<dbReference type="InterPro" id="IPR005674">
    <property type="entry name" value="CocE/Ser_esterase"/>
</dbReference>
<dbReference type="Pfam" id="PF02129">
    <property type="entry name" value="Peptidase_S15"/>
    <property type="match status" value="1"/>
</dbReference>
<dbReference type="InterPro" id="IPR029058">
    <property type="entry name" value="AB_hydrolase_fold"/>
</dbReference>
<accession>A0A848L0L5</accession>
<dbReference type="GO" id="GO:0008239">
    <property type="term" value="F:dipeptidyl-peptidase activity"/>
    <property type="evidence" value="ECO:0007669"/>
    <property type="project" value="InterPro"/>
</dbReference>
<evidence type="ECO:0000259" key="2">
    <source>
        <dbReference type="SMART" id="SM00939"/>
    </source>
</evidence>
<sequence length="610" mass="65426">MFVARRHNDGRRRSVVAAEWLSVAIVATVSAALCLIAAPVASAAPVSATKEIAVGNALWHSERIPSTGGVTLYADVLRPRNLPAGARTPVIMAIGPYFNHYAAKGQQPVLRDSIGQGLVPAGRYDDLIDGARLLERGYTMVMVDLRGFGGSSGCPDASGPGEQSDVAAAVRWAASQSWSTGKVGLYGKSYDAVTALIGAGQQVRGLSAVVAQEPVYDWYRYLYGNGVPRVNRLGTPLSFIYQSSNPGFKPTPGMDPAAYADRTFANVVNPLCQGYSVLSQLNGQKSDAFWRARNLIPRLQGSRVPLFLSQGFIDQNTSADGLQQVLSGMRGPVHAWLGMWDHVRGNDTDMTAPLNSNTPKRLSTGRAGYLDEVGRFFDQYLMGKPPAVKDPAIVIQDNTGRWRAQPVWPQDIATRRVALRSGAYTFDGRQTATKIFYQGQYYGTQIDSVAPGGTNFQVAKTTDSASNAVWTVLPVEKSAVRISGTVEVSLTSRDPDSTPVAVDVYDVDETGMGTLITQNAARLTAGVTTLELFSTDWLVAQGHRIAVRVTDSNNGRWAYDHPTGRRVVVDGGTVVLPMAAADAGTPTSGGSNSNLEGYLGSYRYPVPKQS</sequence>
<dbReference type="EMBL" id="JABBNB010000015">
    <property type="protein sequence ID" value="NMO02615.1"/>
    <property type="molecule type" value="Genomic_DNA"/>
</dbReference>
<evidence type="ECO:0000256" key="1">
    <source>
        <dbReference type="ARBA" id="ARBA00022801"/>
    </source>
</evidence>
<evidence type="ECO:0000313" key="4">
    <source>
        <dbReference type="Proteomes" id="UP000550729"/>
    </source>
</evidence>